<dbReference type="OrthoDB" id="6902891at2"/>
<organism evidence="2 3">
    <name type="scientific">Burkholderia pseudomultivorans</name>
    <dbReference type="NCBI Taxonomy" id="1207504"/>
    <lineage>
        <taxon>Bacteria</taxon>
        <taxon>Pseudomonadati</taxon>
        <taxon>Pseudomonadota</taxon>
        <taxon>Betaproteobacteria</taxon>
        <taxon>Burkholderiales</taxon>
        <taxon>Burkholderiaceae</taxon>
        <taxon>Burkholderia</taxon>
        <taxon>Burkholderia cepacia complex</taxon>
    </lineage>
</organism>
<dbReference type="Gene3D" id="3.10.129.10">
    <property type="entry name" value="Hotdog Thioesterase"/>
    <property type="match status" value="1"/>
</dbReference>
<dbReference type="PANTHER" id="PTHR36934:SF1">
    <property type="entry name" value="THIOESTERASE DOMAIN-CONTAINING PROTEIN"/>
    <property type="match status" value="1"/>
</dbReference>
<dbReference type="InterPro" id="IPR025540">
    <property type="entry name" value="FlK"/>
</dbReference>
<dbReference type="Proteomes" id="UP000062912">
    <property type="component" value="Unassembled WGS sequence"/>
</dbReference>
<name>A0A132EIZ4_9BURK</name>
<evidence type="ECO:0000313" key="3">
    <source>
        <dbReference type="Proteomes" id="UP000062912"/>
    </source>
</evidence>
<dbReference type="EMBL" id="LPJR01000028">
    <property type="protein sequence ID" value="KWF30200.1"/>
    <property type="molecule type" value="Genomic_DNA"/>
</dbReference>
<sequence length="130" mass="14085">MPAKRTTVSKVMGMQAPVGHCRHDAVSGLADVLSTSALVGLMEQACVDAMRETVRDDQCSIGNVMHFTHLAPATSDAEIFVTATFRMFDGERYWFDVVAVDAAGPIASGSHARSIFERAVVELQCGKRRI</sequence>
<dbReference type="InterPro" id="IPR054485">
    <property type="entry name" value="FlK-like_dom"/>
</dbReference>
<dbReference type="PANTHER" id="PTHR36934">
    <property type="entry name" value="BLR0278 PROTEIN"/>
    <property type="match status" value="1"/>
</dbReference>
<proteinExistence type="predicted"/>
<dbReference type="Pfam" id="PF22636">
    <property type="entry name" value="FlK"/>
    <property type="match status" value="1"/>
</dbReference>
<feature type="domain" description="Fluoroacetyl-CoA-specific thioesterase-like" evidence="1">
    <location>
        <begin position="26"/>
        <end position="118"/>
    </location>
</feature>
<evidence type="ECO:0000259" key="1">
    <source>
        <dbReference type="Pfam" id="PF22636"/>
    </source>
</evidence>
<protein>
    <submittedName>
        <fullName evidence="2">Thioesterase</fullName>
    </submittedName>
</protein>
<dbReference type="InterPro" id="IPR029069">
    <property type="entry name" value="HotDog_dom_sf"/>
</dbReference>
<comment type="caution">
    <text evidence="2">The sequence shown here is derived from an EMBL/GenBank/DDBJ whole genome shotgun (WGS) entry which is preliminary data.</text>
</comment>
<evidence type="ECO:0000313" key="2">
    <source>
        <dbReference type="EMBL" id="KWF30200.1"/>
    </source>
</evidence>
<dbReference type="AlphaFoldDB" id="A0A132EIZ4"/>
<dbReference type="SUPFAM" id="SSF54637">
    <property type="entry name" value="Thioesterase/thiol ester dehydrase-isomerase"/>
    <property type="match status" value="1"/>
</dbReference>
<accession>A0A132EIZ4</accession>
<reference evidence="2 3" key="1">
    <citation type="submission" date="2015-11" db="EMBL/GenBank/DDBJ databases">
        <title>Expanding the genomic diversity of Burkholderia species for the development of highly accurate diagnostics.</title>
        <authorList>
            <person name="Sahl J."/>
            <person name="Keim P."/>
            <person name="Wagner D."/>
        </authorList>
    </citation>
    <scope>NUCLEOTIDE SEQUENCE [LARGE SCALE GENOMIC DNA]</scope>
    <source>
        <strain evidence="2 3">MSMB368WGS</strain>
    </source>
</reference>
<gene>
    <name evidence="2" type="ORF">WT56_14020</name>
</gene>